<evidence type="ECO:0000256" key="1">
    <source>
        <dbReference type="ARBA" id="ARBA00022679"/>
    </source>
</evidence>
<keyword evidence="5" id="KW-0479">Metal-binding</keyword>
<keyword evidence="2 5" id="KW-0547">Nucleotide-binding</keyword>
<feature type="site" description="Transition state stabilizer" evidence="5">
    <location>
        <position position="249"/>
    </location>
</feature>
<organism evidence="6 7">
    <name type="scientific">Exophiala sideris</name>
    <dbReference type="NCBI Taxonomy" id="1016849"/>
    <lineage>
        <taxon>Eukaryota</taxon>
        <taxon>Fungi</taxon>
        <taxon>Dikarya</taxon>
        <taxon>Ascomycota</taxon>
        <taxon>Pezizomycotina</taxon>
        <taxon>Eurotiomycetes</taxon>
        <taxon>Chaetothyriomycetidae</taxon>
        <taxon>Chaetothyriales</taxon>
        <taxon>Herpotrichiellaceae</taxon>
        <taxon>Exophiala</taxon>
    </lineage>
</organism>
<accession>A0A0D1XF34</accession>
<dbReference type="PANTHER" id="PTHR21060">
    <property type="entry name" value="ACETATE KINASE"/>
    <property type="match status" value="1"/>
</dbReference>
<keyword evidence="3 5" id="KW-0418">Kinase</keyword>
<dbReference type="SUPFAM" id="SSF53067">
    <property type="entry name" value="Actin-like ATPase domain"/>
    <property type="match status" value="2"/>
</dbReference>
<dbReference type="STRING" id="1016849.A0A0D1XF34"/>
<evidence type="ECO:0000256" key="2">
    <source>
        <dbReference type="ARBA" id="ARBA00022741"/>
    </source>
</evidence>
<dbReference type="PRINTS" id="PR00471">
    <property type="entry name" value="ACETATEKNASE"/>
</dbReference>
<keyword evidence="1 5" id="KW-0808">Transferase</keyword>
<keyword evidence="5" id="KW-0460">Magnesium</keyword>
<gene>
    <name evidence="6" type="ORF">PV11_02304</name>
</gene>
<dbReference type="PANTHER" id="PTHR21060:SF15">
    <property type="entry name" value="ACETATE KINASE-RELATED"/>
    <property type="match status" value="1"/>
</dbReference>
<dbReference type="PROSITE" id="PS01076">
    <property type="entry name" value="ACETATE_KINASE_2"/>
    <property type="match status" value="1"/>
</dbReference>
<dbReference type="InterPro" id="IPR043129">
    <property type="entry name" value="ATPase_NBD"/>
</dbReference>
<evidence type="ECO:0000313" key="7">
    <source>
        <dbReference type="Proteomes" id="UP000053599"/>
    </source>
</evidence>
<comment type="catalytic activity">
    <reaction evidence="5">
        <text>acetate + ATP = acetyl phosphate + ADP</text>
        <dbReference type="Rhea" id="RHEA:11352"/>
        <dbReference type="ChEBI" id="CHEBI:22191"/>
        <dbReference type="ChEBI" id="CHEBI:30089"/>
        <dbReference type="ChEBI" id="CHEBI:30616"/>
        <dbReference type="ChEBI" id="CHEBI:456216"/>
        <dbReference type="EC" id="2.7.2.1"/>
    </reaction>
</comment>
<dbReference type="InterPro" id="IPR000890">
    <property type="entry name" value="Aliphatic_acid_kin_short-chain"/>
</dbReference>
<comment type="pathway">
    <text evidence="5">Metabolic intermediate biosynthesis; acetyl-CoA biosynthesis; acetyl-CoA from acetate: step 1/2.</text>
</comment>
<evidence type="ECO:0000313" key="6">
    <source>
        <dbReference type="EMBL" id="KIV86706.1"/>
    </source>
</evidence>
<protein>
    <recommendedName>
        <fullName evidence="5">Probable acetate kinase</fullName>
        <ecNumber evidence="5">2.7.2.1</ecNumber>
    </recommendedName>
    <alternativeName>
        <fullName evidence="5">Acetokinase</fullName>
    </alternativeName>
</protein>
<dbReference type="PIRSF" id="PIRSF000722">
    <property type="entry name" value="Acetate_prop_kin"/>
    <property type="match status" value="1"/>
</dbReference>
<dbReference type="OrthoDB" id="67445at2759"/>
<evidence type="ECO:0000256" key="3">
    <source>
        <dbReference type="ARBA" id="ARBA00022777"/>
    </source>
</evidence>
<dbReference type="GO" id="GO:0005524">
    <property type="term" value="F:ATP binding"/>
    <property type="evidence" value="ECO:0007669"/>
    <property type="project" value="UniProtKB-KW"/>
</dbReference>
<dbReference type="EMBL" id="KN846951">
    <property type="protein sequence ID" value="KIV86706.1"/>
    <property type="molecule type" value="Genomic_DNA"/>
</dbReference>
<feature type="site" description="Transition state stabilizer" evidence="5">
    <location>
        <position position="188"/>
    </location>
</feature>
<dbReference type="InterPro" id="IPR023865">
    <property type="entry name" value="Aliphatic_acid_kinase_CS"/>
</dbReference>
<keyword evidence="4 5" id="KW-0067">ATP-binding</keyword>
<dbReference type="GO" id="GO:0006083">
    <property type="term" value="P:acetate metabolic process"/>
    <property type="evidence" value="ECO:0007669"/>
    <property type="project" value="TreeGrafter"/>
</dbReference>
<dbReference type="UniPathway" id="UPA00340">
    <property type="reaction ID" value="UER00458"/>
</dbReference>
<name>A0A0D1XF34_9EURO</name>
<dbReference type="Gene3D" id="3.30.420.40">
    <property type="match status" value="2"/>
</dbReference>
<dbReference type="NCBIfam" id="TIGR00016">
    <property type="entry name" value="ackA"/>
    <property type="match status" value="1"/>
</dbReference>
<dbReference type="HAMAP" id="MF_00020">
    <property type="entry name" value="Acetate_kinase"/>
    <property type="match status" value="1"/>
</dbReference>
<evidence type="ECO:0000256" key="4">
    <source>
        <dbReference type="ARBA" id="ARBA00022840"/>
    </source>
</evidence>
<dbReference type="Proteomes" id="UP000053599">
    <property type="component" value="Unassembled WGS sequence"/>
</dbReference>
<dbReference type="InterPro" id="IPR004372">
    <property type="entry name" value="Ac/propionate_kinase"/>
</dbReference>
<feature type="binding site" evidence="5">
    <location>
        <position position="100"/>
    </location>
    <ligand>
        <name>substrate</name>
    </ligand>
</feature>
<dbReference type="GO" id="GO:0008776">
    <property type="term" value="F:acetate kinase activity"/>
    <property type="evidence" value="ECO:0007669"/>
    <property type="project" value="UniProtKB-UniRule"/>
</dbReference>
<feature type="binding site" evidence="5">
    <location>
        <begin position="216"/>
        <end position="220"/>
    </location>
    <ligand>
        <name>ATP</name>
        <dbReference type="ChEBI" id="CHEBI:30616"/>
    </ligand>
</feature>
<evidence type="ECO:0000256" key="5">
    <source>
        <dbReference type="HAMAP-Rule" id="MF_03131"/>
    </source>
</evidence>
<feature type="binding site" evidence="5">
    <location>
        <position position="9"/>
    </location>
    <ligand>
        <name>Mg(2+)</name>
        <dbReference type="ChEBI" id="CHEBI:18420"/>
    </ligand>
</feature>
<dbReference type="AlphaFoldDB" id="A0A0D1XF34"/>
<comment type="similarity">
    <text evidence="5">Belongs to the acetokinase family.</text>
</comment>
<dbReference type="Pfam" id="PF00871">
    <property type="entry name" value="Acetate_kinase"/>
    <property type="match status" value="1"/>
</dbReference>
<feature type="binding site" evidence="5">
    <location>
        <position position="16"/>
    </location>
    <ligand>
        <name>ATP</name>
        <dbReference type="ChEBI" id="CHEBI:30616"/>
    </ligand>
</feature>
<dbReference type="GO" id="GO:0006085">
    <property type="term" value="P:acetyl-CoA biosynthetic process"/>
    <property type="evidence" value="ECO:0007669"/>
    <property type="project" value="UniProtKB-UniRule"/>
</dbReference>
<sequence>MSYLILSINAGSSSLKTTLFLEEEKDGEKKLSRLASAELSAINQPPAKLKYVRGSYKNTSELGDIKDHKAAFEHILHAFLNDSEIPQASNKEDIHYACHRVVHGGDFEEDQLITRETFDKINKLSDLAPLHNASAVSLMKACHEHLPKVTNVACFDSGFHHTIPAPAKTYMIDQKIAKEKGLRKYGFHGLSYKYIIRTVSEYLGKPQSETSIIALHLGSGASACAIKNGESVDTTMGLTPVSGLPGGTRTGDIDPSLVFHYTSEASALSPNSTKDLHISTAEEILNKQSGWKAIAGTTDFSKIADPNAPDTHKLAFDIFIDRIVGYVGNYFVKLDGKVDALVFAGGIGEKSAYLREVVTHKVSCLGFTLDDDKNKKAADGGDVLNIGTSDKMRTLVVETDEDLEMARNVATHPERFSGKLTVSY</sequence>
<comment type="cofactor">
    <cofactor evidence="5">
        <name>Mg(2+)</name>
        <dbReference type="ChEBI" id="CHEBI:18420"/>
    </cofactor>
</comment>
<comment type="caution">
    <text evidence="5">Lacks conserved residue(s) required for the propagation of feature annotation.</text>
</comment>
<dbReference type="GO" id="GO:0000287">
    <property type="term" value="F:magnesium ion binding"/>
    <property type="evidence" value="ECO:0007669"/>
    <property type="project" value="UniProtKB-UniRule"/>
</dbReference>
<feature type="active site" description="Proton donor/acceptor" evidence="5">
    <location>
        <position position="156"/>
    </location>
</feature>
<reference evidence="6 7" key="1">
    <citation type="submission" date="2015-01" db="EMBL/GenBank/DDBJ databases">
        <title>The Genome Sequence of Exophiala sideris CBS121828.</title>
        <authorList>
            <consortium name="The Broad Institute Genomics Platform"/>
            <person name="Cuomo C."/>
            <person name="de Hoog S."/>
            <person name="Gorbushina A."/>
            <person name="Stielow B."/>
            <person name="Teixiera M."/>
            <person name="Abouelleil A."/>
            <person name="Chapman S.B."/>
            <person name="Priest M."/>
            <person name="Young S.K."/>
            <person name="Wortman J."/>
            <person name="Nusbaum C."/>
            <person name="Birren B."/>
        </authorList>
    </citation>
    <scope>NUCLEOTIDE SEQUENCE [LARGE SCALE GENOMIC DNA]</scope>
    <source>
        <strain evidence="6 7">CBS 121828</strain>
    </source>
</reference>
<dbReference type="PROSITE" id="PS01075">
    <property type="entry name" value="ACETATE_KINASE_1"/>
    <property type="match status" value="1"/>
</dbReference>
<dbReference type="EC" id="2.7.2.1" evidence="5"/>
<feature type="binding site" evidence="5">
    <location>
        <position position="401"/>
    </location>
    <ligand>
        <name>Mg(2+)</name>
        <dbReference type="ChEBI" id="CHEBI:18420"/>
    </ligand>
</feature>
<proteinExistence type="inferred from homology"/>
<dbReference type="HOGENOM" id="CLU_020352_1_0_1"/>